<dbReference type="Pfam" id="PF04102">
    <property type="entry name" value="SlyX"/>
    <property type="match status" value="1"/>
</dbReference>
<dbReference type="SUPFAM" id="SSF58038">
    <property type="entry name" value="SNARE fusion complex"/>
    <property type="match status" value="1"/>
</dbReference>
<dbReference type="Proteomes" id="UP000048926">
    <property type="component" value="Unassembled WGS sequence"/>
</dbReference>
<dbReference type="OrthoDB" id="5422806at2"/>
<dbReference type="EMBL" id="CXST01000002">
    <property type="protein sequence ID" value="CTQ44886.1"/>
    <property type="molecule type" value="Genomic_DNA"/>
</dbReference>
<gene>
    <name evidence="2" type="ORF">LAL4801_03333</name>
</gene>
<sequence length="70" mass="8097">MADDKEARIEKLEIDLAHALNTIDELNTVVFDQGRQLDRLNRLVTNMTDQVTELMENVLPGHQIEKPPHY</sequence>
<proteinExistence type="predicted"/>
<keyword evidence="1" id="KW-0175">Coiled coil</keyword>
<name>A0A0M6Y463_9HYPH</name>
<reference evidence="3" key="1">
    <citation type="submission" date="2015-07" db="EMBL/GenBank/DDBJ databases">
        <authorList>
            <person name="Rodrigo-Torres Lidia"/>
            <person name="Arahal R.David."/>
        </authorList>
    </citation>
    <scope>NUCLEOTIDE SEQUENCE [LARGE SCALE GENOMIC DNA]</scope>
    <source>
        <strain evidence="3">CECT 4801</strain>
    </source>
</reference>
<feature type="coiled-coil region" evidence="1">
    <location>
        <begin position="2"/>
        <end position="57"/>
    </location>
</feature>
<dbReference type="KEGG" id="lagg:B0E33_06670"/>
<dbReference type="PANTHER" id="PTHR36508:SF1">
    <property type="entry name" value="PROTEIN SLYX"/>
    <property type="match status" value="1"/>
</dbReference>
<keyword evidence="3" id="KW-1185">Reference proteome</keyword>
<dbReference type="STRING" id="187304.B0E33_06670"/>
<protein>
    <submittedName>
        <fullName evidence="2">Phi X174 lysis protein</fullName>
    </submittedName>
</protein>
<evidence type="ECO:0000256" key="1">
    <source>
        <dbReference type="SAM" id="Coils"/>
    </source>
</evidence>
<dbReference type="RefSeq" id="WP_023002075.1">
    <property type="nucleotide sequence ID" value="NZ_CP045617.1"/>
</dbReference>
<dbReference type="AlphaFoldDB" id="A0A0M6Y463"/>
<evidence type="ECO:0000313" key="3">
    <source>
        <dbReference type="Proteomes" id="UP000048926"/>
    </source>
</evidence>
<organism evidence="2 3">
    <name type="scientific">Roseibium aggregatum</name>
    <dbReference type="NCBI Taxonomy" id="187304"/>
    <lineage>
        <taxon>Bacteria</taxon>
        <taxon>Pseudomonadati</taxon>
        <taxon>Pseudomonadota</taxon>
        <taxon>Alphaproteobacteria</taxon>
        <taxon>Hyphomicrobiales</taxon>
        <taxon>Stappiaceae</taxon>
        <taxon>Roseibium</taxon>
    </lineage>
</organism>
<dbReference type="PANTHER" id="PTHR36508">
    <property type="entry name" value="PROTEIN SLYX"/>
    <property type="match status" value="1"/>
</dbReference>
<dbReference type="InterPro" id="IPR007236">
    <property type="entry name" value="SlyX"/>
</dbReference>
<evidence type="ECO:0000313" key="2">
    <source>
        <dbReference type="EMBL" id="CTQ44886.1"/>
    </source>
</evidence>
<accession>A0A0M6Y463</accession>